<protein>
    <submittedName>
        <fullName evidence="2">Uncharacterized protein</fullName>
    </submittedName>
</protein>
<evidence type="ECO:0000256" key="1">
    <source>
        <dbReference type="SAM" id="Phobius"/>
    </source>
</evidence>
<keyword evidence="1" id="KW-0812">Transmembrane</keyword>
<keyword evidence="1" id="KW-0472">Membrane</keyword>
<evidence type="ECO:0000313" key="2">
    <source>
        <dbReference type="EMBL" id="KKT90979.1"/>
    </source>
</evidence>
<sequence length="52" mass="5943">MLLNTKLFLSLLTISTGFLILFNNKKKNVVPKKKSPLDFLEEKMWENGDAAC</sequence>
<feature type="transmembrane region" description="Helical" evidence="1">
    <location>
        <begin position="6"/>
        <end position="24"/>
    </location>
</feature>
<organism evidence="2 3">
    <name type="scientific">Candidatus Jorgensenbacteria bacterium GW2011_GWA2_45_13</name>
    <dbReference type="NCBI Taxonomy" id="1618662"/>
    <lineage>
        <taxon>Bacteria</taxon>
        <taxon>Candidatus Joergenseniibacteriota</taxon>
    </lineage>
</organism>
<gene>
    <name evidence="2" type="ORF">UW92_C0021G0027</name>
</gene>
<dbReference type="AlphaFoldDB" id="A0A0G1P3L0"/>
<comment type="caution">
    <text evidence="2">The sequence shown here is derived from an EMBL/GenBank/DDBJ whole genome shotgun (WGS) entry which is preliminary data.</text>
</comment>
<name>A0A0G1P3L0_9BACT</name>
<reference evidence="2 3" key="1">
    <citation type="journal article" date="2015" name="Nature">
        <title>rRNA introns, odd ribosomes, and small enigmatic genomes across a large radiation of phyla.</title>
        <authorList>
            <person name="Brown C.T."/>
            <person name="Hug L.A."/>
            <person name="Thomas B.C."/>
            <person name="Sharon I."/>
            <person name="Castelle C.J."/>
            <person name="Singh A."/>
            <person name="Wilkins M.J."/>
            <person name="Williams K.H."/>
            <person name="Banfield J.F."/>
        </authorList>
    </citation>
    <scope>NUCLEOTIDE SEQUENCE [LARGE SCALE GENOMIC DNA]</scope>
</reference>
<keyword evidence="1" id="KW-1133">Transmembrane helix</keyword>
<evidence type="ECO:0000313" key="3">
    <source>
        <dbReference type="Proteomes" id="UP000033966"/>
    </source>
</evidence>
<dbReference type="Proteomes" id="UP000033966">
    <property type="component" value="Unassembled WGS sequence"/>
</dbReference>
<proteinExistence type="predicted"/>
<accession>A0A0G1P3L0</accession>
<dbReference type="EMBL" id="LCKF01000021">
    <property type="protein sequence ID" value="KKT90979.1"/>
    <property type="molecule type" value="Genomic_DNA"/>
</dbReference>